<dbReference type="OrthoDB" id="1494520at2"/>
<dbReference type="Proteomes" id="UP000245535">
    <property type="component" value="Unassembled WGS sequence"/>
</dbReference>
<keyword evidence="2" id="KW-0472">Membrane</keyword>
<evidence type="ECO:0000256" key="2">
    <source>
        <dbReference type="SAM" id="Phobius"/>
    </source>
</evidence>
<dbReference type="RefSeq" id="WP_146201735.1">
    <property type="nucleotide sequence ID" value="NZ_QGDO01000006.1"/>
</dbReference>
<dbReference type="AlphaFoldDB" id="A0A315Z5F4"/>
<protein>
    <submittedName>
        <fullName evidence="3">Uncharacterized protein</fullName>
    </submittedName>
</protein>
<name>A0A315Z5F4_SEDFL</name>
<feature type="transmembrane region" description="Helical" evidence="2">
    <location>
        <begin position="78"/>
        <end position="99"/>
    </location>
</feature>
<gene>
    <name evidence="3" type="ORF">BC781_10639</name>
</gene>
<feature type="coiled-coil region" evidence="1">
    <location>
        <begin position="19"/>
        <end position="68"/>
    </location>
</feature>
<comment type="caution">
    <text evidence="3">The sequence shown here is derived from an EMBL/GenBank/DDBJ whole genome shotgun (WGS) entry which is preliminary data.</text>
</comment>
<sequence length="100" mass="12078">MRLPSFIKLPSNKHFDFPTRFYDADKERIENRKKEIQAELDAENSQTRASLEKQRENLKNRIDFSQYRRDREDRRSSFIFVTVGAVLLISFYIGFTIWLQ</sequence>
<keyword evidence="4" id="KW-1185">Reference proteome</keyword>
<organism evidence="3 4">
    <name type="scientific">Sediminitomix flava</name>
    <dbReference type="NCBI Taxonomy" id="379075"/>
    <lineage>
        <taxon>Bacteria</taxon>
        <taxon>Pseudomonadati</taxon>
        <taxon>Bacteroidota</taxon>
        <taxon>Cytophagia</taxon>
        <taxon>Cytophagales</taxon>
        <taxon>Flammeovirgaceae</taxon>
        <taxon>Sediminitomix</taxon>
    </lineage>
</organism>
<dbReference type="EMBL" id="QGDO01000006">
    <property type="protein sequence ID" value="PWJ39138.1"/>
    <property type="molecule type" value="Genomic_DNA"/>
</dbReference>
<evidence type="ECO:0000313" key="3">
    <source>
        <dbReference type="EMBL" id="PWJ39138.1"/>
    </source>
</evidence>
<reference evidence="3 4" key="1">
    <citation type="submission" date="2018-03" db="EMBL/GenBank/DDBJ databases">
        <title>Genomic Encyclopedia of Archaeal and Bacterial Type Strains, Phase II (KMG-II): from individual species to whole genera.</title>
        <authorList>
            <person name="Goeker M."/>
        </authorList>
    </citation>
    <scope>NUCLEOTIDE SEQUENCE [LARGE SCALE GENOMIC DNA]</scope>
    <source>
        <strain evidence="3 4">DSM 28229</strain>
    </source>
</reference>
<proteinExistence type="predicted"/>
<evidence type="ECO:0000256" key="1">
    <source>
        <dbReference type="SAM" id="Coils"/>
    </source>
</evidence>
<keyword evidence="1" id="KW-0175">Coiled coil</keyword>
<accession>A0A315Z5F4</accession>
<keyword evidence="2" id="KW-0812">Transmembrane</keyword>
<evidence type="ECO:0000313" key="4">
    <source>
        <dbReference type="Proteomes" id="UP000245535"/>
    </source>
</evidence>
<keyword evidence="2" id="KW-1133">Transmembrane helix</keyword>